<keyword evidence="1" id="KW-0732">Signal</keyword>
<protein>
    <submittedName>
        <fullName evidence="2">Uncharacterized protein</fullName>
    </submittedName>
</protein>
<gene>
    <name evidence="2" type="ORF">HYY65_05060</name>
</gene>
<evidence type="ECO:0000313" key="3">
    <source>
        <dbReference type="Proteomes" id="UP000741360"/>
    </source>
</evidence>
<accession>A0A932GNQ9</accession>
<sequence>MRFRWVTLALALSLSSGCASVPPQIAQTHKKELEIINSLQQSHTAMVDAYVDQKISVFESFFFKNYGPAYLKHWRVAFKAAYGRDYDENRDFQLLYSDLVAEYQTEIAPIENIRKDLRDAISREYRHAIAAHEAVGGWINSLEKLDAAHREAIGRLLDAVNPGLSLDSVEKAVDKAIEKAKEKISGLSN</sequence>
<feature type="chain" id="PRO_5037002583" evidence="1">
    <location>
        <begin position="20"/>
        <end position="189"/>
    </location>
</feature>
<dbReference type="Proteomes" id="UP000741360">
    <property type="component" value="Unassembled WGS sequence"/>
</dbReference>
<proteinExistence type="predicted"/>
<dbReference type="PROSITE" id="PS51257">
    <property type="entry name" value="PROKAR_LIPOPROTEIN"/>
    <property type="match status" value="1"/>
</dbReference>
<dbReference type="AlphaFoldDB" id="A0A932GNQ9"/>
<feature type="signal peptide" evidence="1">
    <location>
        <begin position="1"/>
        <end position="19"/>
    </location>
</feature>
<evidence type="ECO:0000313" key="2">
    <source>
        <dbReference type="EMBL" id="MBI3014427.1"/>
    </source>
</evidence>
<evidence type="ECO:0000256" key="1">
    <source>
        <dbReference type="SAM" id="SignalP"/>
    </source>
</evidence>
<name>A0A932GNQ9_UNCTE</name>
<comment type="caution">
    <text evidence="2">The sequence shown here is derived from an EMBL/GenBank/DDBJ whole genome shotgun (WGS) entry which is preliminary data.</text>
</comment>
<dbReference type="EMBL" id="JACPSX010000092">
    <property type="protein sequence ID" value="MBI3014427.1"/>
    <property type="molecule type" value="Genomic_DNA"/>
</dbReference>
<reference evidence="2" key="1">
    <citation type="submission" date="2020-07" db="EMBL/GenBank/DDBJ databases">
        <title>Huge and variable diversity of episymbiotic CPR bacteria and DPANN archaea in groundwater ecosystems.</title>
        <authorList>
            <person name="He C.Y."/>
            <person name="Keren R."/>
            <person name="Whittaker M."/>
            <person name="Farag I.F."/>
            <person name="Doudna J."/>
            <person name="Cate J.H.D."/>
            <person name="Banfield J.F."/>
        </authorList>
    </citation>
    <scope>NUCLEOTIDE SEQUENCE</scope>
    <source>
        <strain evidence="2">NC_groundwater_717_Ag_S-0.2um_59_8</strain>
    </source>
</reference>
<organism evidence="2 3">
    <name type="scientific">Tectimicrobiota bacterium</name>
    <dbReference type="NCBI Taxonomy" id="2528274"/>
    <lineage>
        <taxon>Bacteria</taxon>
        <taxon>Pseudomonadati</taxon>
        <taxon>Nitrospinota/Tectimicrobiota group</taxon>
        <taxon>Candidatus Tectimicrobiota</taxon>
    </lineage>
</organism>